<evidence type="ECO:0000313" key="3">
    <source>
        <dbReference type="EMBL" id="KAK8751986.1"/>
    </source>
</evidence>
<evidence type="ECO:0000256" key="2">
    <source>
        <dbReference type="SAM" id="Phobius"/>
    </source>
</evidence>
<comment type="caution">
    <text evidence="3">The sequence shown here is derived from an EMBL/GenBank/DDBJ whole genome shotgun (WGS) entry which is preliminary data.</text>
</comment>
<protein>
    <submittedName>
        <fullName evidence="3">Uncharacterized protein</fullName>
    </submittedName>
</protein>
<dbReference type="AlphaFoldDB" id="A0AAW0YKH1"/>
<feature type="region of interest" description="Disordered" evidence="1">
    <location>
        <begin position="1"/>
        <end position="53"/>
    </location>
</feature>
<proteinExistence type="predicted"/>
<feature type="transmembrane region" description="Helical" evidence="2">
    <location>
        <begin position="138"/>
        <end position="165"/>
    </location>
</feature>
<keyword evidence="2" id="KW-1133">Transmembrane helix</keyword>
<dbReference type="Proteomes" id="UP001445076">
    <property type="component" value="Unassembled WGS sequence"/>
</dbReference>
<dbReference type="EMBL" id="JARKIK010000005">
    <property type="protein sequence ID" value="KAK8751986.1"/>
    <property type="molecule type" value="Genomic_DNA"/>
</dbReference>
<reference evidence="3 4" key="1">
    <citation type="journal article" date="2024" name="BMC Genomics">
        <title>Genome assembly of redclaw crayfish (Cherax quadricarinatus) provides insights into its immune adaptation and hypoxia tolerance.</title>
        <authorList>
            <person name="Liu Z."/>
            <person name="Zheng J."/>
            <person name="Li H."/>
            <person name="Fang K."/>
            <person name="Wang S."/>
            <person name="He J."/>
            <person name="Zhou D."/>
            <person name="Weng S."/>
            <person name="Chi M."/>
            <person name="Gu Z."/>
            <person name="He J."/>
            <person name="Li F."/>
            <person name="Wang M."/>
        </authorList>
    </citation>
    <scope>NUCLEOTIDE SEQUENCE [LARGE SCALE GENOMIC DNA]</scope>
    <source>
        <strain evidence="3">ZL_2023a</strain>
    </source>
</reference>
<keyword evidence="4" id="KW-1185">Reference proteome</keyword>
<feature type="compositionally biased region" description="Basic and acidic residues" evidence="1">
    <location>
        <begin position="14"/>
        <end position="53"/>
    </location>
</feature>
<evidence type="ECO:0000313" key="4">
    <source>
        <dbReference type="Proteomes" id="UP001445076"/>
    </source>
</evidence>
<organism evidence="3 4">
    <name type="scientific">Cherax quadricarinatus</name>
    <name type="common">Australian red claw crayfish</name>
    <dbReference type="NCBI Taxonomy" id="27406"/>
    <lineage>
        <taxon>Eukaryota</taxon>
        <taxon>Metazoa</taxon>
        <taxon>Ecdysozoa</taxon>
        <taxon>Arthropoda</taxon>
        <taxon>Crustacea</taxon>
        <taxon>Multicrustacea</taxon>
        <taxon>Malacostraca</taxon>
        <taxon>Eumalacostraca</taxon>
        <taxon>Eucarida</taxon>
        <taxon>Decapoda</taxon>
        <taxon>Pleocyemata</taxon>
        <taxon>Astacidea</taxon>
        <taxon>Parastacoidea</taxon>
        <taxon>Parastacidae</taxon>
        <taxon>Cherax</taxon>
    </lineage>
</organism>
<accession>A0AAW0YKH1</accession>
<keyword evidence="2" id="KW-0812">Transmembrane</keyword>
<feature type="transmembrane region" description="Helical" evidence="2">
    <location>
        <begin position="95"/>
        <end position="118"/>
    </location>
</feature>
<sequence>MRKLEEVSLLETDEDRKERDEDRKETDEDRKKIDEDRKETDEDRKETDEDRTECSDASEKFINQVRPFNIALVRWALYRSHKNVHTRADLQQKGAWKFISGSVLVIFFCLFVLGLLHLQTKLTLTSSNVSSMYHIVYLIIYSVIFLRGIVIYIDPCVFGIMIAYYRCFGDYKPYLYNEKLEIMDECEILQEKETLKDYK</sequence>
<keyword evidence="2" id="KW-0472">Membrane</keyword>
<name>A0AAW0YKH1_CHEQU</name>
<evidence type="ECO:0000256" key="1">
    <source>
        <dbReference type="SAM" id="MobiDB-lite"/>
    </source>
</evidence>
<gene>
    <name evidence="3" type="ORF">OTU49_011458</name>
</gene>